<keyword evidence="3" id="KW-1185">Reference proteome</keyword>
<dbReference type="AlphaFoldDB" id="A0A816GX64"/>
<dbReference type="EMBL" id="CAJNOR010014807">
    <property type="protein sequence ID" value="CAF1679952.1"/>
    <property type="molecule type" value="Genomic_DNA"/>
</dbReference>
<evidence type="ECO:0000256" key="1">
    <source>
        <dbReference type="SAM" id="SignalP"/>
    </source>
</evidence>
<feature type="signal peptide" evidence="1">
    <location>
        <begin position="1"/>
        <end position="22"/>
    </location>
</feature>
<sequence length="190" mass="22160">MFVLKIFFYIVHLILLTNLIQSQIICLDNDIITCKCDNEKSLVTCIEHQASETTFIDWSTFSSVQNIYSTFNFINFTRLTSDTFTSFSSRFSSLYEIKFTFVNGIGQIEANTFQFLNSFSTIPIYIKFSSPKNFQLANYAFTPIKCKEITIENIQYDDIHNSAYQFNLKAFINTTITDMSIRNFQKIQFI</sequence>
<feature type="non-terminal residue" evidence="2">
    <location>
        <position position="190"/>
    </location>
</feature>
<protein>
    <submittedName>
        <fullName evidence="2">Uncharacterized protein</fullName>
    </submittedName>
</protein>
<name>A0A816GX64_ADIRI</name>
<comment type="caution">
    <text evidence="2">The sequence shown here is derived from an EMBL/GenBank/DDBJ whole genome shotgun (WGS) entry which is preliminary data.</text>
</comment>
<gene>
    <name evidence="2" type="ORF">XAT740_LOCUS60357</name>
</gene>
<evidence type="ECO:0000313" key="3">
    <source>
        <dbReference type="Proteomes" id="UP000663828"/>
    </source>
</evidence>
<dbReference type="Proteomes" id="UP000663828">
    <property type="component" value="Unassembled WGS sequence"/>
</dbReference>
<accession>A0A816GX64</accession>
<reference evidence="2" key="1">
    <citation type="submission" date="2021-02" db="EMBL/GenBank/DDBJ databases">
        <authorList>
            <person name="Nowell W R."/>
        </authorList>
    </citation>
    <scope>NUCLEOTIDE SEQUENCE</scope>
</reference>
<organism evidence="2 3">
    <name type="scientific">Adineta ricciae</name>
    <name type="common">Rotifer</name>
    <dbReference type="NCBI Taxonomy" id="249248"/>
    <lineage>
        <taxon>Eukaryota</taxon>
        <taxon>Metazoa</taxon>
        <taxon>Spiralia</taxon>
        <taxon>Gnathifera</taxon>
        <taxon>Rotifera</taxon>
        <taxon>Eurotatoria</taxon>
        <taxon>Bdelloidea</taxon>
        <taxon>Adinetida</taxon>
        <taxon>Adinetidae</taxon>
        <taxon>Adineta</taxon>
    </lineage>
</organism>
<evidence type="ECO:0000313" key="2">
    <source>
        <dbReference type="EMBL" id="CAF1679952.1"/>
    </source>
</evidence>
<proteinExistence type="predicted"/>
<keyword evidence="1" id="KW-0732">Signal</keyword>
<feature type="chain" id="PRO_5032468267" evidence="1">
    <location>
        <begin position="23"/>
        <end position="190"/>
    </location>
</feature>